<dbReference type="EMBL" id="VXIV02000626">
    <property type="protein sequence ID" value="KAF6037099.1"/>
    <property type="molecule type" value="Genomic_DNA"/>
</dbReference>
<evidence type="ECO:0000313" key="5">
    <source>
        <dbReference type="Proteomes" id="UP000593567"/>
    </source>
</evidence>
<feature type="domain" description="SAM" evidence="3">
    <location>
        <begin position="216"/>
        <end position="278"/>
    </location>
</feature>
<dbReference type="AlphaFoldDB" id="A0A7J7KEN5"/>
<evidence type="ECO:0000256" key="1">
    <source>
        <dbReference type="ARBA" id="ARBA00022737"/>
    </source>
</evidence>
<accession>A0A7J7KEN5</accession>
<sequence>MLNVYRVVLKQSQDWVDNFWHYCRLLIKILQLLSFVSIIESSKGNDDESFSQPIETSPQTKPANDKPPEAAGTEGDFKSVREERAELGERKPSVSESVTSSQGSYSGRYKASRKGKSSRAVDNRASHKKIQKIESHIITLAQSVAHISSEMKSNSAIYLQLENLSAEISSIKQILEAAGLLEPLTEVKDKLSQKTDNSLIDNKAQKLNKLTKFFGQEPPLMRLFLKDLGYEKYSTMFENEKIGLLELPYMTEEALKSIGIPLGPRTRILQEARTINQTSKTQPPVRNGHANNLSSVNKLSGHSSLASKPPIHSKSKKKSRKEHSNQ</sequence>
<gene>
    <name evidence="4" type="ORF">EB796_004595</name>
</gene>
<proteinExistence type="predicted"/>
<dbReference type="InterPro" id="IPR013761">
    <property type="entry name" value="SAM/pointed_sf"/>
</dbReference>
<comment type="caution">
    <text evidence="4">The sequence shown here is derived from an EMBL/GenBank/DDBJ whole genome shotgun (WGS) entry which is preliminary data.</text>
</comment>
<dbReference type="OrthoDB" id="8188202at2759"/>
<feature type="compositionally biased region" description="Polar residues" evidence="2">
    <location>
        <begin position="275"/>
        <end position="306"/>
    </location>
</feature>
<evidence type="ECO:0000313" key="4">
    <source>
        <dbReference type="EMBL" id="KAF6037099.1"/>
    </source>
</evidence>
<protein>
    <recommendedName>
        <fullName evidence="3">SAM domain-containing protein</fullName>
    </recommendedName>
</protein>
<feature type="region of interest" description="Disordered" evidence="2">
    <location>
        <begin position="43"/>
        <end position="127"/>
    </location>
</feature>
<feature type="compositionally biased region" description="Basic and acidic residues" evidence="2">
    <location>
        <begin position="75"/>
        <end position="93"/>
    </location>
</feature>
<keyword evidence="5" id="KW-1185">Reference proteome</keyword>
<dbReference type="PANTHER" id="PTHR10627">
    <property type="entry name" value="SCP160"/>
    <property type="match status" value="1"/>
</dbReference>
<organism evidence="4 5">
    <name type="scientific">Bugula neritina</name>
    <name type="common">Brown bryozoan</name>
    <name type="synonym">Sertularia neritina</name>
    <dbReference type="NCBI Taxonomy" id="10212"/>
    <lineage>
        <taxon>Eukaryota</taxon>
        <taxon>Metazoa</taxon>
        <taxon>Spiralia</taxon>
        <taxon>Lophotrochozoa</taxon>
        <taxon>Bryozoa</taxon>
        <taxon>Gymnolaemata</taxon>
        <taxon>Cheilostomatida</taxon>
        <taxon>Flustrina</taxon>
        <taxon>Buguloidea</taxon>
        <taxon>Bugulidae</taxon>
        <taxon>Bugula</taxon>
    </lineage>
</organism>
<dbReference type="SUPFAM" id="SSF47769">
    <property type="entry name" value="SAM/Pointed domain"/>
    <property type="match status" value="1"/>
</dbReference>
<feature type="compositionally biased region" description="Polar residues" evidence="2">
    <location>
        <begin position="50"/>
        <end position="62"/>
    </location>
</feature>
<keyword evidence="1" id="KW-0677">Repeat</keyword>
<name>A0A7J7KEN5_BUGNE</name>
<dbReference type="SMART" id="SM00454">
    <property type="entry name" value="SAM"/>
    <property type="match status" value="1"/>
</dbReference>
<evidence type="ECO:0000256" key="2">
    <source>
        <dbReference type="SAM" id="MobiDB-lite"/>
    </source>
</evidence>
<feature type="compositionally biased region" description="Low complexity" evidence="2">
    <location>
        <begin position="94"/>
        <end position="107"/>
    </location>
</feature>
<dbReference type="Proteomes" id="UP000593567">
    <property type="component" value="Unassembled WGS sequence"/>
</dbReference>
<dbReference type="InterPro" id="IPR001660">
    <property type="entry name" value="SAM"/>
</dbReference>
<evidence type="ECO:0000259" key="3">
    <source>
        <dbReference type="SMART" id="SM00454"/>
    </source>
</evidence>
<dbReference type="PANTHER" id="PTHR10627:SF69">
    <property type="entry name" value="PROTEIN BICAUDAL C"/>
    <property type="match status" value="1"/>
</dbReference>
<feature type="compositionally biased region" description="Basic residues" evidence="2">
    <location>
        <begin position="311"/>
        <end position="326"/>
    </location>
</feature>
<dbReference type="CDD" id="cd09487">
    <property type="entry name" value="SAM_superfamily"/>
    <property type="match status" value="1"/>
</dbReference>
<dbReference type="Gene3D" id="1.10.150.50">
    <property type="entry name" value="Transcription Factor, Ets-1"/>
    <property type="match status" value="1"/>
</dbReference>
<feature type="region of interest" description="Disordered" evidence="2">
    <location>
        <begin position="275"/>
        <end position="326"/>
    </location>
</feature>
<dbReference type="GO" id="GO:0005737">
    <property type="term" value="C:cytoplasm"/>
    <property type="evidence" value="ECO:0007669"/>
    <property type="project" value="TreeGrafter"/>
</dbReference>
<reference evidence="4" key="1">
    <citation type="submission" date="2020-06" db="EMBL/GenBank/DDBJ databases">
        <title>Draft genome of Bugula neritina, a colonial animal packing powerful symbionts and potential medicines.</title>
        <authorList>
            <person name="Rayko M."/>
        </authorList>
    </citation>
    <scope>NUCLEOTIDE SEQUENCE [LARGE SCALE GENOMIC DNA]</scope>
    <source>
        <strain evidence="4">Kwan_BN1</strain>
    </source>
</reference>
<dbReference type="Pfam" id="PF00536">
    <property type="entry name" value="SAM_1"/>
    <property type="match status" value="1"/>
</dbReference>